<reference evidence="8" key="1">
    <citation type="submission" date="2023-06" db="EMBL/GenBank/DDBJ databases">
        <title>Genomic Diversity of Vibrio spp. and Metagenomic Analysis of Pathogens in Florida Gulf Coastal Waters Following Hurricane Ian.</title>
        <authorList>
            <person name="Brumfield K.D."/>
        </authorList>
    </citation>
    <scope>NUCLEOTIDE SEQUENCE</scope>
    <source>
        <strain evidence="8">WBS2B-138</strain>
    </source>
</reference>
<dbReference type="Pfam" id="PF07681">
    <property type="entry name" value="DoxX"/>
    <property type="match status" value="1"/>
</dbReference>
<gene>
    <name evidence="8" type="ORF">QX249_24695</name>
</gene>
<evidence type="ECO:0000256" key="5">
    <source>
        <dbReference type="ARBA" id="ARBA00022989"/>
    </source>
</evidence>
<proteinExistence type="inferred from homology"/>
<name>A0AAW8Q817_VIBPH</name>
<dbReference type="InterPro" id="IPR051907">
    <property type="entry name" value="DoxX-like_oxidoreductase"/>
</dbReference>
<dbReference type="RefSeq" id="WP_311020928.1">
    <property type="nucleotide sequence ID" value="NZ_JAUHGG010000012.1"/>
</dbReference>
<dbReference type="AlphaFoldDB" id="A0AAW8Q817"/>
<evidence type="ECO:0000256" key="3">
    <source>
        <dbReference type="ARBA" id="ARBA00022475"/>
    </source>
</evidence>
<dbReference type="PANTHER" id="PTHR33452:SF1">
    <property type="entry name" value="INNER MEMBRANE PROTEIN YPHA-RELATED"/>
    <property type="match status" value="1"/>
</dbReference>
<evidence type="ECO:0000256" key="6">
    <source>
        <dbReference type="ARBA" id="ARBA00023136"/>
    </source>
</evidence>
<comment type="similarity">
    <text evidence="2">Belongs to the DoxX family.</text>
</comment>
<comment type="caution">
    <text evidence="8">The sequence shown here is derived from an EMBL/GenBank/DDBJ whole genome shotgun (WGS) entry which is preliminary data.</text>
</comment>
<keyword evidence="3" id="KW-1003">Cell membrane</keyword>
<dbReference type="Proteomes" id="UP001253193">
    <property type="component" value="Unassembled WGS sequence"/>
</dbReference>
<sequence>MLKKILSNNQTVYLDLPLRLILASIFIFHGYGKVNGIEGTAGFFSSVGLEPSLPLAYLAAYGELIGGILIGLGLFTRVAALNCAVIILVAITSVHLGQGFKGMEFQLLILASSIQLLISGSGSISLDKLIRDKL</sequence>
<comment type="subcellular location">
    <subcellularLocation>
        <location evidence="1">Cell membrane</location>
        <topology evidence="1">Multi-pass membrane protein</topology>
    </subcellularLocation>
</comment>
<dbReference type="GO" id="GO:0005886">
    <property type="term" value="C:plasma membrane"/>
    <property type="evidence" value="ECO:0007669"/>
    <property type="project" value="UniProtKB-SubCell"/>
</dbReference>
<feature type="transmembrane region" description="Helical" evidence="7">
    <location>
        <begin position="105"/>
        <end position="126"/>
    </location>
</feature>
<dbReference type="PANTHER" id="PTHR33452">
    <property type="entry name" value="OXIDOREDUCTASE CATD-RELATED"/>
    <property type="match status" value="1"/>
</dbReference>
<accession>A0AAW8Q817</accession>
<evidence type="ECO:0000256" key="7">
    <source>
        <dbReference type="SAM" id="Phobius"/>
    </source>
</evidence>
<evidence type="ECO:0000256" key="4">
    <source>
        <dbReference type="ARBA" id="ARBA00022692"/>
    </source>
</evidence>
<dbReference type="EMBL" id="JAUHGG010000012">
    <property type="protein sequence ID" value="MDS1823844.1"/>
    <property type="molecule type" value="Genomic_DNA"/>
</dbReference>
<keyword evidence="6 7" id="KW-0472">Membrane</keyword>
<organism evidence="8 9">
    <name type="scientific">Vibrio parahaemolyticus</name>
    <dbReference type="NCBI Taxonomy" id="670"/>
    <lineage>
        <taxon>Bacteria</taxon>
        <taxon>Pseudomonadati</taxon>
        <taxon>Pseudomonadota</taxon>
        <taxon>Gammaproteobacteria</taxon>
        <taxon>Vibrionales</taxon>
        <taxon>Vibrionaceae</taxon>
        <taxon>Vibrio</taxon>
    </lineage>
</organism>
<feature type="transmembrane region" description="Helical" evidence="7">
    <location>
        <begin position="79"/>
        <end position="99"/>
    </location>
</feature>
<evidence type="ECO:0000313" key="9">
    <source>
        <dbReference type="Proteomes" id="UP001253193"/>
    </source>
</evidence>
<dbReference type="InterPro" id="IPR032808">
    <property type="entry name" value="DoxX"/>
</dbReference>
<evidence type="ECO:0000313" key="8">
    <source>
        <dbReference type="EMBL" id="MDS1823844.1"/>
    </source>
</evidence>
<protein>
    <submittedName>
        <fullName evidence="8">DoxX family protein</fullName>
    </submittedName>
</protein>
<evidence type="ECO:0000256" key="2">
    <source>
        <dbReference type="ARBA" id="ARBA00006679"/>
    </source>
</evidence>
<feature type="transmembrane region" description="Helical" evidence="7">
    <location>
        <begin position="52"/>
        <end position="72"/>
    </location>
</feature>
<feature type="transmembrane region" description="Helical" evidence="7">
    <location>
        <begin position="12"/>
        <end position="32"/>
    </location>
</feature>
<keyword evidence="4 7" id="KW-0812">Transmembrane</keyword>
<keyword evidence="5 7" id="KW-1133">Transmembrane helix</keyword>
<evidence type="ECO:0000256" key="1">
    <source>
        <dbReference type="ARBA" id="ARBA00004651"/>
    </source>
</evidence>